<evidence type="ECO:0000313" key="5">
    <source>
        <dbReference type="EMBL" id="OGG30496.1"/>
    </source>
</evidence>
<dbReference type="GO" id="GO:0006508">
    <property type="term" value="P:proteolysis"/>
    <property type="evidence" value="ECO:0007669"/>
    <property type="project" value="UniProtKB-KW"/>
</dbReference>
<evidence type="ECO:0000256" key="3">
    <source>
        <dbReference type="ARBA" id="ARBA00022801"/>
    </source>
</evidence>
<dbReference type="AlphaFoldDB" id="A0A1F6B0P4"/>
<comment type="similarity">
    <text evidence="1">Belongs to the peptidase S51 family.</text>
</comment>
<evidence type="ECO:0000256" key="2">
    <source>
        <dbReference type="ARBA" id="ARBA00022670"/>
    </source>
</evidence>
<dbReference type="Gene3D" id="3.40.50.880">
    <property type="match status" value="1"/>
</dbReference>
<organism evidence="5 6">
    <name type="scientific">Candidatus Gottesmanbacteria bacterium RIFCSPLOWO2_01_FULL_49_10</name>
    <dbReference type="NCBI Taxonomy" id="1798396"/>
    <lineage>
        <taxon>Bacteria</taxon>
        <taxon>Candidatus Gottesmaniibacteriota</taxon>
    </lineage>
</organism>
<keyword evidence="4" id="KW-0720">Serine protease</keyword>
<dbReference type="Proteomes" id="UP000176409">
    <property type="component" value="Unassembled WGS sequence"/>
</dbReference>
<reference evidence="5 6" key="1">
    <citation type="journal article" date="2016" name="Nat. Commun.">
        <title>Thousands of microbial genomes shed light on interconnected biogeochemical processes in an aquifer system.</title>
        <authorList>
            <person name="Anantharaman K."/>
            <person name="Brown C.T."/>
            <person name="Hug L.A."/>
            <person name="Sharon I."/>
            <person name="Castelle C.J."/>
            <person name="Probst A.J."/>
            <person name="Thomas B.C."/>
            <person name="Singh A."/>
            <person name="Wilkins M.J."/>
            <person name="Karaoz U."/>
            <person name="Brodie E.L."/>
            <person name="Williams K.H."/>
            <person name="Hubbard S.S."/>
            <person name="Banfield J.F."/>
        </authorList>
    </citation>
    <scope>NUCLEOTIDE SEQUENCE [LARGE SCALE GENOMIC DNA]</scope>
</reference>
<dbReference type="SUPFAM" id="SSF52317">
    <property type="entry name" value="Class I glutamine amidotransferase-like"/>
    <property type="match status" value="1"/>
</dbReference>
<dbReference type="InterPro" id="IPR029062">
    <property type="entry name" value="Class_I_gatase-like"/>
</dbReference>
<proteinExistence type="inferred from homology"/>
<evidence type="ECO:0000256" key="1">
    <source>
        <dbReference type="ARBA" id="ARBA00006534"/>
    </source>
</evidence>
<dbReference type="EMBL" id="MFJZ01000019">
    <property type="protein sequence ID" value="OGG30496.1"/>
    <property type="molecule type" value="Genomic_DNA"/>
</dbReference>
<dbReference type="Pfam" id="PF03575">
    <property type="entry name" value="Peptidase_S51"/>
    <property type="match status" value="1"/>
</dbReference>
<evidence type="ECO:0000313" key="6">
    <source>
        <dbReference type="Proteomes" id="UP000176409"/>
    </source>
</evidence>
<evidence type="ECO:0008006" key="7">
    <source>
        <dbReference type="Google" id="ProtNLM"/>
    </source>
</evidence>
<evidence type="ECO:0000256" key="4">
    <source>
        <dbReference type="ARBA" id="ARBA00022825"/>
    </source>
</evidence>
<keyword evidence="3" id="KW-0378">Hydrolase</keyword>
<sequence length="210" mass="23564">MERLFLTSSVSGVVKKIARQIGTKARGMRLAFIDTAAEVEEGDKWWLRDDRAALADVGFDVFDYAVTGKAAHNVRKDLARVDVIFVSGGNTFYLLQQLQRCNGLSIIRERITGGVLYMGSSAGSIIAGPDIEPVRTIDNAVKAPKLKDTKGLGLVDFVVFPHWGSDSFRKVYLQERLAHAYTTKHKIILLTDRQYIRVEGEMYRIEEVKK</sequence>
<accession>A0A1F6B0P4</accession>
<name>A0A1F6B0P4_9BACT</name>
<protein>
    <recommendedName>
        <fullName evidence="7">Peptidase S51</fullName>
    </recommendedName>
</protein>
<dbReference type="GO" id="GO:0008236">
    <property type="term" value="F:serine-type peptidase activity"/>
    <property type="evidence" value="ECO:0007669"/>
    <property type="project" value="UniProtKB-KW"/>
</dbReference>
<gene>
    <name evidence="5" type="ORF">A2973_04740</name>
</gene>
<dbReference type="PANTHER" id="PTHR20842">
    <property type="entry name" value="PROTEASE S51 ALPHA-ASPARTYL DIPEPTIDASE"/>
    <property type="match status" value="1"/>
</dbReference>
<keyword evidence="2" id="KW-0645">Protease</keyword>
<dbReference type="InterPro" id="IPR005320">
    <property type="entry name" value="Peptidase_S51"/>
</dbReference>
<dbReference type="PANTHER" id="PTHR20842:SF0">
    <property type="entry name" value="ALPHA-ASPARTYL DIPEPTIDASE"/>
    <property type="match status" value="1"/>
</dbReference>
<comment type="caution">
    <text evidence="5">The sequence shown here is derived from an EMBL/GenBank/DDBJ whole genome shotgun (WGS) entry which is preliminary data.</text>
</comment>